<protein>
    <submittedName>
        <fullName evidence="1">Uncharacterized protein</fullName>
    </submittedName>
</protein>
<name>A0ACC3B6S1_9EURO</name>
<evidence type="ECO:0000313" key="1">
    <source>
        <dbReference type="EMBL" id="KAK1145699.1"/>
    </source>
</evidence>
<proteinExistence type="predicted"/>
<organism evidence="1 2">
    <name type="scientific">Aspergillus melleus</name>
    <dbReference type="NCBI Taxonomy" id="138277"/>
    <lineage>
        <taxon>Eukaryota</taxon>
        <taxon>Fungi</taxon>
        <taxon>Dikarya</taxon>
        <taxon>Ascomycota</taxon>
        <taxon>Pezizomycotina</taxon>
        <taxon>Eurotiomycetes</taxon>
        <taxon>Eurotiomycetidae</taxon>
        <taxon>Eurotiales</taxon>
        <taxon>Aspergillaceae</taxon>
        <taxon>Aspergillus</taxon>
        <taxon>Aspergillus subgen. Circumdati</taxon>
    </lineage>
</organism>
<sequence>MAYTARMRQIVPGLLLGNVWWNSSTRNAGIPERRHKWIQCVDSSTQDLLSHMSDICNLIDEMASPALSSLSFLCAEHGHQANDEPNYGPPQNVLVHCDIGISRPPTVIIAYLMRKLAMKQADVLEYVQSKQKVQPSANPKRQLVVWEETGYEVWEDEDKTVPKALYKAFLEHRAAVLKSKGLAGDEPLAPVSLVWWDRGLVELPNSAMIKICCRLGGASWDGYEAE</sequence>
<evidence type="ECO:0000313" key="2">
    <source>
        <dbReference type="Proteomes" id="UP001177260"/>
    </source>
</evidence>
<dbReference type="Proteomes" id="UP001177260">
    <property type="component" value="Unassembled WGS sequence"/>
</dbReference>
<accession>A0ACC3B6S1</accession>
<gene>
    <name evidence="1" type="ORF">N8T08_003935</name>
</gene>
<dbReference type="EMBL" id="JAOPJF010000022">
    <property type="protein sequence ID" value="KAK1145699.1"/>
    <property type="molecule type" value="Genomic_DNA"/>
</dbReference>
<comment type="caution">
    <text evidence="1">The sequence shown here is derived from an EMBL/GenBank/DDBJ whole genome shotgun (WGS) entry which is preliminary data.</text>
</comment>
<reference evidence="1 2" key="1">
    <citation type="journal article" date="2023" name="ACS Omega">
        <title>Identification of the Neoaspergillic Acid Biosynthesis Gene Cluster by Establishing an In Vitro CRISPR-Ribonucleoprotein Genetic System in Aspergillus melleus.</title>
        <authorList>
            <person name="Yuan B."/>
            <person name="Grau M.F."/>
            <person name="Murata R.M."/>
            <person name="Torok T."/>
            <person name="Venkateswaran K."/>
            <person name="Stajich J.E."/>
            <person name="Wang C.C.C."/>
        </authorList>
    </citation>
    <scope>NUCLEOTIDE SEQUENCE [LARGE SCALE GENOMIC DNA]</scope>
    <source>
        <strain evidence="1 2">IMV 1140</strain>
    </source>
</reference>
<keyword evidence="2" id="KW-1185">Reference proteome</keyword>